<dbReference type="EMBL" id="JBEDUW010000006">
    <property type="protein sequence ID" value="KAK9922752.1"/>
    <property type="molecule type" value="Genomic_DNA"/>
</dbReference>
<protein>
    <submittedName>
        <fullName evidence="2">Uncharacterized protein</fullName>
    </submittedName>
</protein>
<dbReference type="InterPro" id="IPR003676">
    <property type="entry name" value="SAUR_fam"/>
</dbReference>
<sequence length="111" mass="12308">MDIILSPKKLIKMTRTLQKIPVIGRRKISYPRAGVVGSNNMNNVRRRVGISSNAPIVLPCDSLLMNYIVSLVKLGMSSDLEKALLNSIIRVCCSTSFHLEQTSQQLLLCGH</sequence>
<evidence type="ECO:0000313" key="2">
    <source>
        <dbReference type="EMBL" id="KAK9922752.1"/>
    </source>
</evidence>
<dbReference type="PANTHER" id="PTHR31175:SF82">
    <property type="entry name" value="AUXIN-RESPONSIVE PROTEIN SAUR65"/>
    <property type="match status" value="1"/>
</dbReference>
<name>A0AAW1WDZ0_RUBAR</name>
<evidence type="ECO:0000256" key="1">
    <source>
        <dbReference type="ARBA" id="ARBA00006974"/>
    </source>
</evidence>
<keyword evidence="3" id="KW-1185">Reference proteome</keyword>
<reference evidence="2 3" key="1">
    <citation type="journal article" date="2023" name="G3 (Bethesda)">
        <title>A chromosome-length genome assembly and annotation of blackberry (Rubus argutus, cv. 'Hillquist').</title>
        <authorList>
            <person name="Bruna T."/>
            <person name="Aryal R."/>
            <person name="Dudchenko O."/>
            <person name="Sargent D.J."/>
            <person name="Mead D."/>
            <person name="Buti M."/>
            <person name="Cavallini A."/>
            <person name="Hytonen T."/>
            <person name="Andres J."/>
            <person name="Pham M."/>
            <person name="Weisz D."/>
            <person name="Mascagni F."/>
            <person name="Usai G."/>
            <person name="Natali L."/>
            <person name="Bassil N."/>
            <person name="Fernandez G.E."/>
            <person name="Lomsadze A."/>
            <person name="Armour M."/>
            <person name="Olukolu B."/>
            <person name="Poorten T."/>
            <person name="Britton C."/>
            <person name="Davik J."/>
            <person name="Ashrafi H."/>
            <person name="Aiden E.L."/>
            <person name="Borodovsky M."/>
            <person name="Worthington M."/>
        </authorList>
    </citation>
    <scope>NUCLEOTIDE SEQUENCE [LARGE SCALE GENOMIC DNA]</scope>
    <source>
        <strain evidence="2">PI 553951</strain>
    </source>
</reference>
<comment type="caution">
    <text evidence="2">The sequence shown here is derived from an EMBL/GenBank/DDBJ whole genome shotgun (WGS) entry which is preliminary data.</text>
</comment>
<evidence type="ECO:0000313" key="3">
    <source>
        <dbReference type="Proteomes" id="UP001457282"/>
    </source>
</evidence>
<comment type="similarity">
    <text evidence="1">Belongs to the ARG7 family.</text>
</comment>
<proteinExistence type="inferred from homology"/>
<gene>
    <name evidence="2" type="ORF">M0R45_031199</name>
</gene>
<accession>A0AAW1WDZ0</accession>
<dbReference type="Proteomes" id="UP001457282">
    <property type="component" value="Unassembled WGS sequence"/>
</dbReference>
<organism evidence="2 3">
    <name type="scientific">Rubus argutus</name>
    <name type="common">Southern blackberry</name>
    <dbReference type="NCBI Taxonomy" id="59490"/>
    <lineage>
        <taxon>Eukaryota</taxon>
        <taxon>Viridiplantae</taxon>
        <taxon>Streptophyta</taxon>
        <taxon>Embryophyta</taxon>
        <taxon>Tracheophyta</taxon>
        <taxon>Spermatophyta</taxon>
        <taxon>Magnoliopsida</taxon>
        <taxon>eudicotyledons</taxon>
        <taxon>Gunneridae</taxon>
        <taxon>Pentapetalae</taxon>
        <taxon>rosids</taxon>
        <taxon>fabids</taxon>
        <taxon>Rosales</taxon>
        <taxon>Rosaceae</taxon>
        <taxon>Rosoideae</taxon>
        <taxon>Rosoideae incertae sedis</taxon>
        <taxon>Rubus</taxon>
    </lineage>
</organism>
<dbReference type="GO" id="GO:0009733">
    <property type="term" value="P:response to auxin"/>
    <property type="evidence" value="ECO:0007669"/>
    <property type="project" value="InterPro"/>
</dbReference>
<dbReference type="PANTHER" id="PTHR31175">
    <property type="entry name" value="AUXIN-RESPONSIVE FAMILY PROTEIN"/>
    <property type="match status" value="1"/>
</dbReference>
<dbReference type="AlphaFoldDB" id="A0AAW1WDZ0"/>